<evidence type="ECO:0000313" key="1">
    <source>
        <dbReference type="EMBL" id="VDM85334.1"/>
    </source>
</evidence>
<reference evidence="1 2" key="1">
    <citation type="submission" date="2018-11" db="EMBL/GenBank/DDBJ databases">
        <authorList>
            <consortium name="Pathogen Informatics"/>
        </authorList>
    </citation>
    <scope>NUCLEOTIDE SEQUENCE [LARGE SCALE GENOMIC DNA]</scope>
</reference>
<dbReference type="AlphaFoldDB" id="A0A3P7K200"/>
<proteinExistence type="predicted"/>
<dbReference type="Proteomes" id="UP000270094">
    <property type="component" value="Unassembled WGS sequence"/>
</dbReference>
<protein>
    <submittedName>
        <fullName evidence="1">Uncharacterized protein</fullName>
    </submittedName>
</protein>
<gene>
    <name evidence="1" type="ORF">SVUK_LOCUS20332</name>
</gene>
<name>A0A3P7K200_STRVU</name>
<keyword evidence="2" id="KW-1185">Reference proteome</keyword>
<dbReference type="EMBL" id="UYYB01139049">
    <property type="protein sequence ID" value="VDM85334.1"/>
    <property type="molecule type" value="Genomic_DNA"/>
</dbReference>
<organism evidence="1 2">
    <name type="scientific">Strongylus vulgaris</name>
    <name type="common">Blood worm</name>
    <dbReference type="NCBI Taxonomy" id="40348"/>
    <lineage>
        <taxon>Eukaryota</taxon>
        <taxon>Metazoa</taxon>
        <taxon>Ecdysozoa</taxon>
        <taxon>Nematoda</taxon>
        <taxon>Chromadorea</taxon>
        <taxon>Rhabditida</taxon>
        <taxon>Rhabditina</taxon>
        <taxon>Rhabditomorpha</taxon>
        <taxon>Strongyloidea</taxon>
        <taxon>Strongylidae</taxon>
        <taxon>Strongylus</taxon>
    </lineage>
</organism>
<accession>A0A3P7K200</accession>
<evidence type="ECO:0000313" key="2">
    <source>
        <dbReference type="Proteomes" id="UP000270094"/>
    </source>
</evidence>
<feature type="non-terminal residue" evidence="1">
    <location>
        <position position="153"/>
    </location>
</feature>
<sequence>MKLTTGNKTVHFGSILTPSKAQISELELQRSAHSFAAVGRDIREATPDLDSAKAPGVNIFIKDDFGGMETGGRGVTEGGSLFYDLGYGEDTVDIHDDLQLGAAANNSGQYEQHESFALESLKASAFERQQKHRSRKRHLIIDDPKNIGVDEMR</sequence>